<keyword evidence="6 8" id="KW-1133">Transmembrane helix</keyword>
<feature type="transmembrane region" description="Helical" evidence="8">
    <location>
        <begin position="13"/>
        <end position="32"/>
    </location>
</feature>
<feature type="domain" description="RCK C-terminal" evidence="9">
    <location>
        <begin position="205"/>
        <end position="282"/>
    </location>
</feature>
<dbReference type="SUPFAM" id="SSF116726">
    <property type="entry name" value="TrkA C-terminal domain-like"/>
    <property type="match status" value="2"/>
</dbReference>
<proteinExistence type="inferred from homology"/>
<evidence type="ECO:0000313" key="11">
    <source>
        <dbReference type="Proteomes" id="UP000190135"/>
    </source>
</evidence>
<dbReference type="InterPro" id="IPR036721">
    <property type="entry name" value="RCK_C_sf"/>
</dbReference>
<evidence type="ECO:0000256" key="4">
    <source>
        <dbReference type="ARBA" id="ARBA00022475"/>
    </source>
</evidence>
<dbReference type="GO" id="GO:0005886">
    <property type="term" value="C:plasma membrane"/>
    <property type="evidence" value="ECO:0007669"/>
    <property type="project" value="UniProtKB-SubCell"/>
</dbReference>
<name>A0A1T4PKH1_9HYPH</name>
<dbReference type="InterPro" id="IPR006037">
    <property type="entry name" value="RCK_C"/>
</dbReference>
<dbReference type="AlphaFoldDB" id="A0A1T4PKH1"/>
<feature type="transmembrane region" description="Helical" evidence="8">
    <location>
        <begin position="377"/>
        <end position="397"/>
    </location>
</feature>
<dbReference type="PANTHER" id="PTHR30445">
    <property type="entry name" value="K(+)_H(+) ANTIPORTER SUBUNIT KHTT"/>
    <property type="match status" value="1"/>
</dbReference>
<dbReference type="PROSITE" id="PS51202">
    <property type="entry name" value="RCK_C"/>
    <property type="match status" value="2"/>
</dbReference>
<gene>
    <name evidence="10" type="ORF">SAMN05428963_10434</name>
</gene>
<dbReference type="InterPro" id="IPR006512">
    <property type="entry name" value="YidE_YbjL"/>
</dbReference>
<evidence type="ECO:0000256" key="2">
    <source>
        <dbReference type="ARBA" id="ARBA00009854"/>
    </source>
</evidence>
<feature type="transmembrane region" description="Helical" evidence="8">
    <location>
        <begin position="443"/>
        <end position="464"/>
    </location>
</feature>
<evidence type="ECO:0000256" key="7">
    <source>
        <dbReference type="ARBA" id="ARBA00023136"/>
    </source>
</evidence>
<evidence type="ECO:0000259" key="9">
    <source>
        <dbReference type="PROSITE" id="PS51202"/>
    </source>
</evidence>
<evidence type="ECO:0000313" key="10">
    <source>
        <dbReference type="EMBL" id="SJZ92063.1"/>
    </source>
</evidence>
<evidence type="ECO:0000256" key="3">
    <source>
        <dbReference type="ARBA" id="ARBA00022448"/>
    </source>
</evidence>
<evidence type="ECO:0000256" key="5">
    <source>
        <dbReference type="ARBA" id="ARBA00022692"/>
    </source>
</evidence>
<dbReference type="OrthoDB" id="5166626at2"/>
<evidence type="ECO:0000256" key="1">
    <source>
        <dbReference type="ARBA" id="ARBA00004651"/>
    </source>
</evidence>
<dbReference type="PANTHER" id="PTHR30445:SF3">
    <property type="entry name" value="TRANSPORT PROTEIN YIDE-RELATED"/>
    <property type="match status" value="1"/>
</dbReference>
<organism evidence="10 11">
    <name type="scientific">Consotaella salsifontis</name>
    <dbReference type="NCBI Taxonomy" id="1365950"/>
    <lineage>
        <taxon>Bacteria</taxon>
        <taxon>Pseudomonadati</taxon>
        <taxon>Pseudomonadota</taxon>
        <taxon>Alphaproteobacteria</taxon>
        <taxon>Hyphomicrobiales</taxon>
        <taxon>Aurantimonadaceae</taxon>
        <taxon>Consotaella</taxon>
    </lineage>
</organism>
<feature type="transmembrane region" description="Helical" evidence="8">
    <location>
        <begin position="101"/>
        <end position="121"/>
    </location>
</feature>
<sequence length="557" mass="59708">MELWRTLFASGEGVANALFAVSLVAVAGLAIGEIKVFGIKLGIAGPLFAGIGFGYFGLTMNEHMLEFVREFGLALFVYGIGNAVGPTFFSSFAKDGLRLNALAVLVVGGGALITVFLHYAFGTPWEAVIGLFSGGTTNTPSLAAGISMLRQVNATPDQLATPAAAYAVAYPFGIIGILLVMGLIRIFFSVKIPEEAAEWEKARQASRFTLDRMNIEVQNEQVAEHTIGEVLGGAKRNLVISRVSRDGTQAIADPNFKLRKGDVVLAVGEKRHLQDLQWLLGQPAQVRLQDESKGPIQAQRLVVTHSRLFGKTIGEVNPRAYGVTITRLNRQSLELVPDDASQLQFGDILMVVGERDKLSRFAEVVGNDDKSLTHAQVIPIFVGLALGVILGSIPFTIPGIPVPIKLGLAGGPLIVAILLSRLGSFGPIVWFMPPGVNHIIRELGITCFMVCVGIYSGPRFISAIASGDGLIWMAQATMITFIPLFLVGFFARMILKINYLTLCGVLSGTMTDPPALAFANALSPSQAQATGYSAVYPLTMCLRIIAPQLIIAMLWLL</sequence>
<accession>A0A1T4PKH1</accession>
<dbReference type="GO" id="GO:0008324">
    <property type="term" value="F:monoatomic cation transmembrane transporter activity"/>
    <property type="evidence" value="ECO:0007669"/>
    <property type="project" value="InterPro"/>
</dbReference>
<dbReference type="InterPro" id="IPR050144">
    <property type="entry name" value="AAE_transporter"/>
</dbReference>
<feature type="transmembrane region" description="Helical" evidence="8">
    <location>
        <begin position="409"/>
        <end position="431"/>
    </location>
</feature>
<dbReference type="RefSeq" id="WP_078707589.1">
    <property type="nucleotide sequence ID" value="NZ_FUXL01000004.1"/>
</dbReference>
<dbReference type="Pfam" id="PF02080">
    <property type="entry name" value="TrkA_C"/>
    <property type="match status" value="1"/>
</dbReference>
<feature type="transmembrane region" description="Helical" evidence="8">
    <location>
        <begin position="163"/>
        <end position="184"/>
    </location>
</feature>
<evidence type="ECO:0000256" key="6">
    <source>
        <dbReference type="ARBA" id="ARBA00022989"/>
    </source>
</evidence>
<keyword evidence="4" id="KW-1003">Cell membrane</keyword>
<keyword evidence="11" id="KW-1185">Reference proteome</keyword>
<dbReference type="NCBIfam" id="TIGR01625">
    <property type="entry name" value="YidE_YbjL_dupl"/>
    <property type="match status" value="2"/>
</dbReference>
<feature type="transmembrane region" description="Helical" evidence="8">
    <location>
        <begin position="470"/>
        <end position="490"/>
    </location>
</feature>
<feature type="transmembrane region" description="Helical" evidence="8">
    <location>
        <begin position="71"/>
        <end position="89"/>
    </location>
</feature>
<dbReference type="Gene3D" id="3.30.70.1450">
    <property type="entry name" value="Regulator of K+ conductance, C-terminal domain"/>
    <property type="match status" value="2"/>
</dbReference>
<keyword evidence="7 8" id="KW-0472">Membrane</keyword>
<evidence type="ECO:0000256" key="8">
    <source>
        <dbReference type="SAM" id="Phobius"/>
    </source>
</evidence>
<comment type="subcellular location">
    <subcellularLocation>
        <location evidence="1">Cell membrane</location>
        <topology evidence="1">Multi-pass membrane protein</topology>
    </subcellularLocation>
</comment>
<feature type="domain" description="RCK C-terminal" evidence="9">
    <location>
        <begin position="283"/>
        <end position="367"/>
    </location>
</feature>
<comment type="similarity">
    <text evidence="2">Belongs to the AAE transporter (TC 2.A.81) family.</text>
</comment>
<dbReference type="NCBIfam" id="NF003007">
    <property type="entry name" value="PRK03818.1"/>
    <property type="match status" value="1"/>
</dbReference>
<dbReference type="GO" id="GO:0006813">
    <property type="term" value="P:potassium ion transport"/>
    <property type="evidence" value="ECO:0007669"/>
    <property type="project" value="InterPro"/>
</dbReference>
<dbReference type="Proteomes" id="UP000190135">
    <property type="component" value="Unassembled WGS sequence"/>
</dbReference>
<feature type="transmembrane region" description="Helical" evidence="8">
    <location>
        <begin position="39"/>
        <end position="59"/>
    </location>
</feature>
<keyword evidence="3" id="KW-0813">Transport</keyword>
<dbReference type="EMBL" id="FUXL01000004">
    <property type="protein sequence ID" value="SJZ92063.1"/>
    <property type="molecule type" value="Genomic_DNA"/>
</dbReference>
<keyword evidence="5 8" id="KW-0812">Transmembrane</keyword>
<feature type="transmembrane region" description="Helical" evidence="8">
    <location>
        <begin position="497"/>
        <end position="522"/>
    </location>
</feature>
<protein>
    <submittedName>
        <fullName evidence="10">Putative transport protein</fullName>
    </submittedName>
</protein>
<reference evidence="10 11" key="1">
    <citation type="submission" date="2017-02" db="EMBL/GenBank/DDBJ databases">
        <authorList>
            <person name="Peterson S.W."/>
        </authorList>
    </citation>
    <scope>NUCLEOTIDE SEQUENCE [LARGE SCALE GENOMIC DNA]</scope>
    <source>
        <strain evidence="10 11">USBA 369</strain>
    </source>
</reference>
<dbReference type="Pfam" id="PF06826">
    <property type="entry name" value="Asp-Al_Ex"/>
    <property type="match status" value="2"/>
</dbReference>
<feature type="transmembrane region" description="Helical" evidence="8">
    <location>
        <begin position="534"/>
        <end position="556"/>
    </location>
</feature>